<feature type="repeat" description="Cell wall-binding" evidence="3">
    <location>
        <begin position="1969"/>
        <end position="1988"/>
    </location>
</feature>
<proteinExistence type="predicted"/>
<evidence type="ECO:0000256" key="2">
    <source>
        <dbReference type="ARBA" id="ARBA00022737"/>
    </source>
</evidence>
<feature type="domain" description="Endo-alpha-N-acetylgalactosaminidase" evidence="5">
    <location>
        <begin position="586"/>
        <end position="884"/>
    </location>
</feature>
<dbReference type="Gene3D" id="2.60.40.10">
    <property type="entry name" value="Immunoglobulins"/>
    <property type="match status" value="1"/>
</dbReference>
<dbReference type="Gene3D" id="2.60.40.1180">
    <property type="entry name" value="Golgi alpha-mannosidase II"/>
    <property type="match status" value="1"/>
</dbReference>
<feature type="domain" description="Glycosyl hydrolase 101 beta-sandwich" evidence="6">
    <location>
        <begin position="890"/>
        <end position="1022"/>
    </location>
</feature>
<evidence type="ECO:0000313" key="10">
    <source>
        <dbReference type="EMBL" id="VYT10973.1"/>
    </source>
</evidence>
<evidence type="ECO:0000256" key="4">
    <source>
        <dbReference type="SAM" id="SignalP"/>
    </source>
</evidence>
<dbReference type="InterPro" id="IPR025706">
    <property type="entry name" value="Endoa_GalNAc"/>
</dbReference>
<dbReference type="Gene3D" id="3.20.20.80">
    <property type="entry name" value="Glycosidases"/>
    <property type="match status" value="1"/>
</dbReference>
<feature type="chain" id="PRO_5039414364" evidence="4">
    <location>
        <begin position="24"/>
        <end position="2146"/>
    </location>
</feature>
<dbReference type="InterPro" id="IPR013783">
    <property type="entry name" value="Ig-like_fold"/>
</dbReference>
<dbReference type="InterPro" id="IPR013780">
    <property type="entry name" value="Glyco_hydro_b"/>
</dbReference>
<dbReference type="SUPFAM" id="SSF49478">
    <property type="entry name" value="Cna protein B-type domain"/>
    <property type="match status" value="1"/>
</dbReference>
<feature type="repeat" description="Cell wall-binding" evidence="3">
    <location>
        <begin position="2069"/>
        <end position="2088"/>
    </location>
</feature>
<feature type="repeat" description="Cell wall-binding" evidence="3">
    <location>
        <begin position="2009"/>
        <end position="2028"/>
    </location>
</feature>
<dbReference type="InterPro" id="IPR049314">
    <property type="entry name" value="GH101_dom-5"/>
</dbReference>
<dbReference type="Gene3D" id="1.20.1270.90">
    <property type="entry name" value="AF1782-like"/>
    <property type="match status" value="1"/>
</dbReference>
<dbReference type="Gene3D" id="2.60.120.260">
    <property type="entry name" value="Galactose-binding domain-like"/>
    <property type="match status" value="2"/>
</dbReference>
<keyword evidence="10" id="KW-0378">Hydrolase</keyword>
<dbReference type="Pfam" id="PF19127">
    <property type="entry name" value="Choline_bind_3"/>
    <property type="match status" value="3"/>
</dbReference>
<dbReference type="Pfam" id="PF01473">
    <property type="entry name" value="Choline_bind_1"/>
    <property type="match status" value="1"/>
</dbReference>
<dbReference type="InterPro" id="IPR014718">
    <property type="entry name" value="GH-type_carb-bd"/>
</dbReference>
<dbReference type="Gene3D" id="2.70.98.10">
    <property type="match status" value="1"/>
</dbReference>
<dbReference type="InterPro" id="IPR040502">
    <property type="entry name" value="GH101_dom-6"/>
</dbReference>
<dbReference type="PROSITE" id="PS51170">
    <property type="entry name" value="CW"/>
    <property type="match status" value="9"/>
</dbReference>
<evidence type="ECO:0000259" key="9">
    <source>
        <dbReference type="Pfam" id="PF21466"/>
    </source>
</evidence>
<feature type="repeat" description="Cell wall-binding" evidence="3">
    <location>
        <begin position="2109"/>
        <end position="2128"/>
    </location>
</feature>
<dbReference type="Gene3D" id="2.60.40.1120">
    <property type="entry name" value="Carboxypeptidase-like, regulatory domain"/>
    <property type="match status" value="3"/>
</dbReference>
<dbReference type="InterPro" id="IPR040633">
    <property type="entry name" value="Gal_mutarotas_3"/>
</dbReference>
<dbReference type="Pfam" id="PF13620">
    <property type="entry name" value="CarboxypepD_reg"/>
    <property type="match status" value="4"/>
</dbReference>
<dbReference type="GO" id="GO:0030246">
    <property type="term" value="F:carbohydrate binding"/>
    <property type="evidence" value="ECO:0007669"/>
    <property type="project" value="InterPro"/>
</dbReference>
<dbReference type="InterPro" id="IPR008969">
    <property type="entry name" value="CarboxyPept-like_regulatory"/>
</dbReference>
<keyword evidence="10" id="KW-0326">Glycosidase</keyword>
<dbReference type="PANTHER" id="PTHR23303:SF14">
    <property type="entry name" value="BOS COMPLEX SUBUNIT NOMO1-RELATED"/>
    <property type="match status" value="1"/>
</dbReference>
<evidence type="ECO:0000256" key="1">
    <source>
        <dbReference type="ARBA" id="ARBA00022729"/>
    </source>
</evidence>
<evidence type="ECO:0000259" key="5">
    <source>
        <dbReference type="Pfam" id="PF12905"/>
    </source>
</evidence>
<feature type="repeat" description="Cell wall-binding" evidence="3">
    <location>
        <begin position="2089"/>
        <end position="2108"/>
    </location>
</feature>
<keyword evidence="2" id="KW-0677">Repeat</keyword>
<dbReference type="Pfam" id="PF19085">
    <property type="entry name" value="Choline_bind_2"/>
    <property type="match status" value="1"/>
</dbReference>
<evidence type="ECO:0000256" key="3">
    <source>
        <dbReference type="PROSITE-ProRule" id="PRU00591"/>
    </source>
</evidence>
<gene>
    <name evidence="10" type="ORF">BHLFYP23_00188</name>
</gene>
<reference evidence="10" key="1">
    <citation type="submission" date="2019-11" db="EMBL/GenBank/DDBJ databases">
        <authorList>
            <person name="Feng L."/>
        </authorList>
    </citation>
    <scope>NUCLEOTIDE SEQUENCE</scope>
    <source>
        <strain evidence="10">BhanseniiLFYP23</strain>
    </source>
</reference>
<feature type="repeat" description="Cell wall-binding" evidence="3">
    <location>
        <begin position="2049"/>
        <end position="2068"/>
    </location>
</feature>
<feature type="repeat" description="Cell wall-binding" evidence="3">
    <location>
        <begin position="1949"/>
        <end position="1968"/>
    </location>
</feature>
<dbReference type="InterPro" id="IPR035364">
    <property type="entry name" value="Beta_sandwich_GH101"/>
</dbReference>
<evidence type="ECO:0000259" key="7">
    <source>
        <dbReference type="Pfam" id="PF17974"/>
    </source>
</evidence>
<feature type="signal peptide" evidence="4">
    <location>
        <begin position="1"/>
        <end position="23"/>
    </location>
</feature>
<dbReference type="GO" id="GO:0033926">
    <property type="term" value="F:endo-alpha-N-acetylgalactosaminidase activity"/>
    <property type="evidence" value="ECO:0007669"/>
    <property type="project" value="UniProtKB-EC"/>
</dbReference>
<feature type="domain" description="Endo-alpha-N-acetylgalactosaminidase" evidence="7">
    <location>
        <begin position="1215"/>
        <end position="1405"/>
    </location>
</feature>
<dbReference type="CDD" id="cd14244">
    <property type="entry name" value="GH_101_like"/>
    <property type="match status" value="1"/>
</dbReference>
<accession>A0A6N2U2S6</accession>
<dbReference type="SUPFAM" id="SSF49464">
    <property type="entry name" value="Carboxypeptidase regulatory domain-like"/>
    <property type="match status" value="3"/>
</dbReference>
<dbReference type="Gene3D" id="2.10.270.20">
    <property type="match status" value="2"/>
</dbReference>
<organism evidence="10">
    <name type="scientific">Blautia hansenii</name>
    <name type="common">Ruminococcus hansenii</name>
    <dbReference type="NCBI Taxonomy" id="1322"/>
    <lineage>
        <taxon>Bacteria</taxon>
        <taxon>Bacillati</taxon>
        <taxon>Bacillota</taxon>
        <taxon>Clostridia</taxon>
        <taxon>Lachnospirales</taxon>
        <taxon>Lachnospiraceae</taxon>
        <taxon>Blautia</taxon>
    </lineage>
</organism>
<dbReference type="SUPFAM" id="SSF69360">
    <property type="entry name" value="Cell wall binding repeat"/>
    <property type="match status" value="1"/>
</dbReference>
<dbReference type="EC" id="3.2.1.97" evidence="10"/>
<name>A0A6N2U2S6_BLAHA</name>
<dbReference type="Pfam" id="PF12905">
    <property type="entry name" value="Glyco_hydro_101"/>
    <property type="match status" value="1"/>
</dbReference>
<dbReference type="PANTHER" id="PTHR23303">
    <property type="entry name" value="CARBOXYPEPTIDASE REGULATORY REGION-CONTAINING"/>
    <property type="match status" value="1"/>
</dbReference>
<dbReference type="SUPFAM" id="SSF49899">
    <property type="entry name" value="Concanavalin A-like lectins/glucanases"/>
    <property type="match status" value="1"/>
</dbReference>
<protein>
    <submittedName>
        <fullName evidence="10">Endo-alpha-N-acetylgalactosaminidase</fullName>
        <ecNumber evidence="10">3.2.1.97</ecNumber>
    </submittedName>
</protein>
<feature type="repeat" description="Cell wall-binding" evidence="3">
    <location>
        <begin position="2029"/>
        <end position="2048"/>
    </location>
</feature>
<feature type="domain" description="Galactose mutarotase-like fold" evidence="8">
    <location>
        <begin position="334"/>
        <end position="585"/>
    </location>
</feature>
<keyword evidence="1 4" id="KW-0732">Signal</keyword>
<dbReference type="InterPro" id="IPR018337">
    <property type="entry name" value="Cell_wall/Cho-bd_repeat"/>
</dbReference>
<dbReference type="Pfam" id="PF21466">
    <property type="entry name" value="GH101_dom-5"/>
    <property type="match status" value="1"/>
</dbReference>
<dbReference type="InterPro" id="IPR051417">
    <property type="entry name" value="SDr/BOS_complex"/>
</dbReference>
<evidence type="ECO:0000259" key="6">
    <source>
        <dbReference type="Pfam" id="PF17451"/>
    </source>
</evidence>
<feature type="repeat" description="Cell wall-binding" evidence="3">
    <location>
        <begin position="1989"/>
        <end position="2008"/>
    </location>
</feature>
<dbReference type="Gene3D" id="2.10.270.10">
    <property type="entry name" value="Cholin Binding"/>
    <property type="match status" value="1"/>
</dbReference>
<feature type="domain" description="Endo-alpha-N-acetylgalactosaminidase" evidence="9">
    <location>
        <begin position="1068"/>
        <end position="1214"/>
    </location>
</feature>
<dbReference type="Pfam" id="PF17974">
    <property type="entry name" value="GalBD_like"/>
    <property type="match status" value="1"/>
</dbReference>
<evidence type="ECO:0000259" key="8">
    <source>
        <dbReference type="Pfam" id="PF18080"/>
    </source>
</evidence>
<sequence>MKKRNMKVFSLLLAASMTVPQLADYSQLSGLTVVHAAVNEQSSEKAVTEVWRHFTSGATNDNAKKPAVLKNTNENAIDPAGGEISLVLKTSQNSALNRIQICPYWVDGGNFINAAGFDASSKWFFEYKADGLSGNWPGLGVSEWNANEEVPIVISWKENVYTVTIKGQKCAEQTVPATFIEALKGGSFAIKAGTWGEEITDIYFKDVQIKNSKGEVVVEKGADTWEVSTGNGEAFEAGKEVTTVSLTGKVVDKEKNPVAGATVTVGDKSATTGEDGSWALEGVEPGEVEIVVTKEGYKSTTTRATIEKEDKVIDDITLSTGDAVDFEDAADESISSDEMKVAIDSKFPRVAGYEILKGNGAGKKMYGQTEKLDTIVLNQTKADDKTGIAVKPEVTSEKNKEGNKMVYTMKVDDKENNIHATIKAELVAEKNTLAFNITSVEREKGSELVKTINIPNHNLVSVRTSQAGARFDGANMSNNTKQSGDTHQDVASMAAGKTGYMYAFVSDADLSAGLWSNSENNVNRDWQRVVANAAEKDGYRETGLSSNYWTWQKGEDYREESKDYELPSTKIAITADENNDAKVDWQDGAIAYRDIMNNPKGSELVPDRTAIRIAMNFSSQAQNPFLMTLDNVKKVYLNTDGLGQSVLLKGYGSEGHDSGHLNYADIGTRIGGAEDMTTLMKEGAKYGATFGIHVNASETYPESIYFEEDRLMKGSNGKYSYGWNWLDQGININADYDLKHGREQRFLDLKEKLDKADPDGKNDLDFIYVDVWGNGQSGDNGTWASRQLAKEITETCDWRLAGEWGHANEYDSTFQHWAADLTYGGAANKGINSAITRFIRNHQKDSWVGDYPSYGGAAVNPLLGGYDMKDFEGWQGRNDYKGYIENLFDDDVSTKFLQHYEVMQWVDGNPTTVAGSTWTPEMKVVLQDKERKQTITVERQSNNGSDAGYSLRTMKFDDGNGERVIMDGEKYLIPWYWDANGESLGDNYKLYHWNQAGGTSTWTLPAGWENAKVYELTENGKKEVTNATVSGGQITIDATAKTPYVLYKTEAKNPTNEELKWSEGTHLVDTGFNSASLEQWKISGEAEAAQIIHSAGFNPMLRLNNQTDEVVLEQKAKGLEKGKQYVAMVAVDNRSDAKAYLEVTSGDKTTSNYTTKSIAKNYSQADAHNTNASNATIQGQGSYFQNMYVFFTAGEDGTATIKLKRDKGEGEVYFDDLRIVQNNSKNFVSDNKFVQNFETVPQGLWPFVVGGAEGVTDNRTHLSEKNKKDSKYTSAGWFTKKLDDVLEGDWSLKTNGLTQRGNLIYQTIPQNFRFEEGVTYNVSFDYQCGSEGTYALAVGNGEVEDGNVEYTPLESSIPKGQKAETKHYKFRITGSEGGQSWFGIQSTTKGPDLQNTSGGDADFGGYKDFVLDNLVIEKSKAQKVKLETLVAENQGRYEVNYSAKTWKTFTEAMKNANEALDNFDADQATVDKAYEKLDKAIKGLEVIGATMSGTVTDTEGNPIENITVSVKMKDKTIKTVTDSNGQYVLPGVLFGDWKVTADSPIWAKATADIKSTKDNLEFTQDFQLKDTQSSLEGHVTAVGKNVEDATVSLTGKSEVEAIKTDAKGAYKFDKLLAGNYTLKVEKEGYDTFTQEITVTKEKGFVQNVMLQPASTVDYENDYSNGKKTWDNLAGNGSSTTISVENEATKIKFPGGGHANVYETAAPTFKNGVVEMDVTPEKSGIRLGVLLRANNMNDRVYIGVGDADNQWFAEYWGSDGSNSWSSMHSGPKATAGKKLHLKAEIIETTVSLWVDGELVINKLNMGGMPTKAGAVGMNTRNSNTVTVDNVKVTSYDLPVGEVETVAGHVSDKDGNVLEGVSVNIKSAEGAAEAVDKTAKTDALGNYKFKNIPLGKYKVTATNDKETKTVDVTVKATDDYIVAPEICFGVTTDGWKETTDGWEYYEDGKKVTGWKEISKHWYYFESNGIMTTGWTEVGEHWYYMDQWGAMMTGWVSVDGHWYYMDQWGAMTTGWVYVNGHYYYMDQWGAMQTGWVSVDGHWYYLNADGAMATGWVYVNGHYYYMDQWGAMQTGWVSVGGHWYYLNADGAMATGWVYVGGYWYYLDQWGAMTTGWVQVGNDWYYMNSDGTMATNQWIGGYYVGASGKME</sequence>
<dbReference type="Pfam" id="PF18080">
    <property type="entry name" value="Gal_mutarotas_3"/>
    <property type="match status" value="1"/>
</dbReference>
<dbReference type="RefSeq" id="WP_421732360.1">
    <property type="nucleotide sequence ID" value="NZ_CACRSY010000012.1"/>
</dbReference>
<dbReference type="Pfam" id="PF17451">
    <property type="entry name" value="Glyco_hyd_101C"/>
    <property type="match status" value="1"/>
</dbReference>
<dbReference type="Gene3D" id="2.60.120.870">
    <property type="match status" value="2"/>
</dbReference>
<dbReference type="InterPro" id="IPR013320">
    <property type="entry name" value="ConA-like_dom_sf"/>
</dbReference>
<dbReference type="EMBL" id="CACRSY010000012">
    <property type="protein sequence ID" value="VYT10973.1"/>
    <property type="molecule type" value="Genomic_DNA"/>
</dbReference>